<dbReference type="AlphaFoldDB" id="A0A327Y4K2"/>
<name>A0A327Y4K2_9RHOB</name>
<proteinExistence type="predicted"/>
<evidence type="ECO:0000313" key="1">
    <source>
        <dbReference type="EMBL" id="RAK14996.1"/>
    </source>
</evidence>
<accession>A0A327Y4K2</accession>
<dbReference type="Proteomes" id="UP000249165">
    <property type="component" value="Unassembled WGS sequence"/>
</dbReference>
<sequence length="82" mass="8625">MMSNAGCWMRRLAVLAIETSLLTGCATGASDGGGPGACPPVVEYSREFQAQAADELALLPENSAIAEMLSDYAVMREQARVC</sequence>
<gene>
    <name evidence="1" type="ORF">ATI53_102616</name>
</gene>
<protein>
    <submittedName>
        <fullName evidence="1">Uncharacterized protein</fullName>
    </submittedName>
</protein>
<dbReference type="OrthoDB" id="8451006at2"/>
<comment type="caution">
    <text evidence="1">The sequence shown here is derived from an EMBL/GenBank/DDBJ whole genome shotgun (WGS) entry which is preliminary data.</text>
</comment>
<evidence type="ECO:0000313" key="2">
    <source>
        <dbReference type="Proteomes" id="UP000249165"/>
    </source>
</evidence>
<reference evidence="1 2" key="1">
    <citation type="submission" date="2018-06" db="EMBL/GenBank/DDBJ databases">
        <title>Genomic Encyclopedia of Archaeal and Bacterial Type Strains, Phase II (KMG-II): from individual species to whole genera.</title>
        <authorList>
            <person name="Goeker M."/>
        </authorList>
    </citation>
    <scope>NUCLEOTIDE SEQUENCE [LARGE SCALE GENOMIC DNA]</scope>
    <source>
        <strain evidence="1 2">DSM 22011</strain>
    </source>
</reference>
<organism evidence="1 2">
    <name type="scientific">Salipiger aestuarii</name>
    <dbReference type="NCBI Taxonomy" id="568098"/>
    <lineage>
        <taxon>Bacteria</taxon>
        <taxon>Pseudomonadati</taxon>
        <taxon>Pseudomonadota</taxon>
        <taxon>Alphaproteobacteria</taxon>
        <taxon>Rhodobacterales</taxon>
        <taxon>Roseobacteraceae</taxon>
        <taxon>Salipiger</taxon>
    </lineage>
</organism>
<dbReference type="EMBL" id="QLMG01000026">
    <property type="protein sequence ID" value="RAK14996.1"/>
    <property type="molecule type" value="Genomic_DNA"/>
</dbReference>
<keyword evidence="2" id="KW-1185">Reference proteome</keyword>